<dbReference type="PANTHER" id="PTHR43124">
    <property type="entry name" value="PURINE EFFLUX PUMP PBUE"/>
    <property type="match status" value="1"/>
</dbReference>
<evidence type="ECO:0000259" key="7">
    <source>
        <dbReference type="PROSITE" id="PS50850"/>
    </source>
</evidence>
<keyword evidence="2" id="KW-1003">Cell membrane</keyword>
<evidence type="ECO:0000256" key="2">
    <source>
        <dbReference type="ARBA" id="ARBA00022475"/>
    </source>
</evidence>
<keyword evidence="3 6" id="KW-0812">Transmembrane</keyword>
<dbReference type="Gene3D" id="1.20.1250.20">
    <property type="entry name" value="MFS general substrate transporter like domains"/>
    <property type="match status" value="1"/>
</dbReference>
<dbReference type="InterPro" id="IPR050189">
    <property type="entry name" value="MFS_Efflux_Transporters"/>
</dbReference>
<dbReference type="RefSeq" id="WP_194293310.1">
    <property type="nucleotide sequence ID" value="NZ_WEGH01000002.1"/>
</dbReference>
<dbReference type="EMBL" id="WEGH01000002">
    <property type="protein sequence ID" value="MQY04727.1"/>
    <property type="molecule type" value="Genomic_DNA"/>
</dbReference>
<dbReference type="PROSITE" id="PS50850">
    <property type="entry name" value="MFS"/>
    <property type="match status" value="1"/>
</dbReference>
<dbReference type="PANTHER" id="PTHR43124:SF10">
    <property type="entry name" value="PURINE EFFLUX PUMP PBUE"/>
    <property type="match status" value="1"/>
</dbReference>
<organism evidence="8 9">
    <name type="scientific">Actinomadura macrotermitis</name>
    <dbReference type="NCBI Taxonomy" id="2585200"/>
    <lineage>
        <taxon>Bacteria</taxon>
        <taxon>Bacillati</taxon>
        <taxon>Actinomycetota</taxon>
        <taxon>Actinomycetes</taxon>
        <taxon>Streptosporangiales</taxon>
        <taxon>Thermomonosporaceae</taxon>
        <taxon>Actinomadura</taxon>
    </lineage>
</organism>
<evidence type="ECO:0000256" key="3">
    <source>
        <dbReference type="ARBA" id="ARBA00022692"/>
    </source>
</evidence>
<comment type="caution">
    <text evidence="8">The sequence shown here is derived from an EMBL/GenBank/DDBJ whole genome shotgun (WGS) entry which is preliminary data.</text>
</comment>
<comment type="subcellular location">
    <subcellularLocation>
        <location evidence="1">Cell membrane</location>
        <topology evidence="1">Multi-pass membrane protein</topology>
    </subcellularLocation>
</comment>
<feature type="domain" description="Major facilitator superfamily (MFS) profile" evidence="7">
    <location>
        <begin position="4"/>
        <end position="378"/>
    </location>
</feature>
<feature type="transmembrane region" description="Helical" evidence="6">
    <location>
        <begin position="95"/>
        <end position="119"/>
    </location>
</feature>
<evidence type="ECO:0000313" key="8">
    <source>
        <dbReference type="EMBL" id="MQY04727.1"/>
    </source>
</evidence>
<name>A0A7K0BUC3_9ACTN</name>
<dbReference type="GO" id="GO:0022857">
    <property type="term" value="F:transmembrane transporter activity"/>
    <property type="evidence" value="ECO:0007669"/>
    <property type="project" value="InterPro"/>
</dbReference>
<dbReference type="Proteomes" id="UP000487268">
    <property type="component" value="Unassembled WGS sequence"/>
</dbReference>
<reference evidence="8 9" key="1">
    <citation type="submission" date="2019-10" db="EMBL/GenBank/DDBJ databases">
        <title>Actinomadura rubteroloni sp. nov. and Actinomadura macrotermitis sp. nov., isolated from the gut of fungus growing-termite Macrotermes natalensis.</title>
        <authorList>
            <person name="Benndorf R."/>
            <person name="Martin K."/>
            <person name="Kuefner M."/>
            <person name="De Beer W."/>
            <person name="Kaster A.-K."/>
            <person name="Vollmers J."/>
            <person name="Poulsen M."/>
            <person name="Beemelmanns C."/>
        </authorList>
    </citation>
    <scope>NUCLEOTIDE SEQUENCE [LARGE SCALE GENOMIC DNA]</scope>
    <source>
        <strain evidence="8 9">RB68</strain>
    </source>
</reference>
<evidence type="ECO:0000313" key="9">
    <source>
        <dbReference type="Proteomes" id="UP000487268"/>
    </source>
</evidence>
<dbReference type="GO" id="GO:0005886">
    <property type="term" value="C:plasma membrane"/>
    <property type="evidence" value="ECO:0007669"/>
    <property type="project" value="UniProtKB-SubCell"/>
</dbReference>
<dbReference type="InterPro" id="IPR036259">
    <property type="entry name" value="MFS_trans_sf"/>
</dbReference>
<feature type="transmembrane region" description="Helical" evidence="6">
    <location>
        <begin position="70"/>
        <end position="89"/>
    </location>
</feature>
<dbReference type="InterPro" id="IPR011701">
    <property type="entry name" value="MFS"/>
</dbReference>
<dbReference type="AlphaFoldDB" id="A0A7K0BUC3"/>
<evidence type="ECO:0000256" key="5">
    <source>
        <dbReference type="ARBA" id="ARBA00023136"/>
    </source>
</evidence>
<gene>
    <name evidence="8" type="primary">pbuE_1</name>
    <name evidence="8" type="ORF">ACRB68_27890</name>
</gene>
<sequence>MRSRLLALAAGTFAIGVDAFVTAGLVAPVARDLDVSPSAAGQLVTVFALSYAVLSPVLAAATARFSRRPVLLAALALFVLGNVATALAPSYPLVLATRVVAAAGASMYTPNAAAVAAALAPPERRGRAMAAVMAGLTVANAIGVPLGTWVGGALGWRATLWLVAGLGAAALAGVALVVPDLRLPVPDGLRRRFAPLADRRVAAMLGLIMLLFAGFYALYTYLGPVLAPATGGDGGRLAVALWVFGTVSIGANLVGGRLADGLHPDRVRIGALAAFAVVVALVPLVRDDYAVTLLWAAVFGVPSWLQYATHLRLLVELAPGATPLLMGLNASAQYVGMGLGGALGGIALGAWGPASLGWPAAALVLGALAVTVATRRPRVPEPVPVSRGS</sequence>
<dbReference type="Pfam" id="PF07690">
    <property type="entry name" value="MFS_1"/>
    <property type="match status" value="1"/>
</dbReference>
<feature type="transmembrane region" description="Helical" evidence="6">
    <location>
        <begin position="201"/>
        <end position="222"/>
    </location>
</feature>
<feature type="transmembrane region" description="Helical" evidence="6">
    <location>
        <begin position="292"/>
        <end position="315"/>
    </location>
</feature>
<evidence type="ECO:0000256" key="4">
    <source>
        <dbReference type="ARBA" id="ARBA00022989"/>
    </source>
</evidence>
<keyword evidence="4 6" id="KW-1133">Transmembrane helix</keyword>
<dbReference type="InterPro" id="IPR020846">
    <property type="entry name" value="MFS_dom"/>
</dbReference>
<keyword evidence="9" id="KW-1185">Reference proteome</keyword>
<keyword evidence="5 6" id="KW-0472">Membrane</keyword>
<protein>
    <submittedName>
        <fullName evidence="8">Purine efflux pump PbuE</fullName>
    </submittedName>
</protein>
<dbReference type="CDD" id="cd17324">
    <property type="entry name" value="MFS_NepI_like"/>
    <property type="match status" value="1"/>
</dbReference>
<feature type="transmembrane region" description="Helical" evidence="6">
    <location>
        <begin position="131"/>
        <end position="152"/>
    </location>
</feature>
<feature type="transmembrane region" description="Helical" evidence="6">
    <location>
        <begin position="234"/>
        <end position="255"/>
    </location>
</feature>
<feature type="transmembrane region" description="Helical" evidence="6">
    <location>
        <begin position="158"/>
        <end position="181"/>
    </location>
</feature>
<evidence type="ECO:0000256" key="6">
    <source>
        <dbReference type="SAM" id="Phobius"/>
    </source>
</evidence>
<proteinExistence type="predicted"/>
<evidence type="ECO:0000256" key="1">
    <source>
        <dbReference type="ARBA" id="ARBA00004651"/>
    </source>
</evidence>
<accession>A0A7K0BUC3</accession>
<dbReference type="SUPFAM" id="SSF103473">
    <property type="entry name" value="MFS general substrate transporter"/>
    <property type="match status" value="1"/>
</dbReference>
<feature type="transmembrane region" description="Helical" evidence="6">
    <location>
        <begin position="267"/>
        <end position="286"/>
    </location>
</feature>
<feature type="transmembrane region" description="Helical" evidence="6">
    <location>
        <begin position="356"/>
        <end position="374"/>
    </location>
</feature>
<feature type="transmembrane region" description="Helical" evidence="6">
    <location>
        <begin position="43"/>
        <end position="63"/>
    </location>
</feature>